<feature type="compositionally biased region" description="Low complexity" evidence="1">
    <location>
        <begin position="197"/>
        <end position="208"/>
    </location>
</feature>
<evidence type="ECO:0000256" key="1">
    <source>
        <dbReference type="SAM" id="MobiDB-lite"/>
    </source>
</evidence>
<feature type="region of interest" description="Disordered" evidence="1">
    <location>
        <begin position="1"/>
        <end position="166"/>
    </location>
</feature>
<feature type="region of interest" description="Disordered" evidence="1">
    <location>
        <begin position="250"/>
        <end position="300"/>
    </location>
</feature>
<feature type="compositionally biased region" description="Polar residues" evidence="1">
    <location>
        <begin position="276"/>
        <end position="290"/>
    </location>
</feature>
<feature type="compositionally biased region" description="Basic residues" evidence="1">
    <location>
        <begin position="38"/>
        <end position="47"/>
    </location>
</feature>
<evidence type="ECO:0000313" key="3">
    <source>
        <dbReference type="Proteomes" id="UP000076154"/>
    </source>
</evidence>
<accession>A0A369J7X6</accession>
<protein>
    <submittedName>
        <fullName evidence="2">Uncharacterized protein</fullName>
    </submittedName>
</protein>
<dbReference type="EMBL" id="LUEZ02000113">
    <property type="protein sequence ID" value="RDB17270.1"/>
    <property type="molecule type" value="Genomic_DNA"/>
</dbReference>
<name>A0A369J7X6_HYPMA</name>
<sequence length="697" mass="76013">MFNSSRKLWKKSSMPPQSITDQSTRSKLSLLAKPFKGLSKRFRRSNIFRHNAPRLPRQTDLPSNSGDTGEVHNDNVPSFSPDDSSKEIGLPILPPTPQLPPVSLSDPTVDKPSVEETLNNTLDGDLNVQNEPADERSESTESTVETSPLHSGENDPDQEKIMPTSTQAIDSAAPSPIERQFPVTPVDNQAIDTNMPTSTQATDSAASSPIERQFPVIPVDNQAIDNNTDDSPVDDAASIKSDVPTEIIENEPTNDDVEPCLFHQSAGSPFLRSKTEPTLFSSHRSTSRPRSLSADGQLPGSVRNVEQTAIADVADGTHSPVEGPPDASGEVSSAQGIAINGLASSSTEPGQLPGGIRSDDRPAGGSASHVSGPPNANSQLNNMQSVAIVNRHRTFSPDTGETLLSKAGNPRINLNHRNRWTHIPQWCTNLDLQEPYSIFECCVLLQECVALEAAKLVLGSHTGLSDIYPVRMNHLRSLAITASVDPAPLLSCLNIRSPPDSRIKVRIDLSLCDMIPLKVVDSLKDLLVRSDCFLEELFLIDVLPDESELSLLLLQRGSASMQQLVVRNSSSATALAEREGYFNRQITSDTIRTLTLDAPGMPLCKELEVLELSPCSSTDGIMAQMLRSRRKDQYWKLMHFAYSFSDSPFGHSKDLEVMEDLQCSPPHNVPMLARNRPFRARHILTDARFGGRPASAD</sequence>
<organism evidence="2 3">
    <name type="scientific">Hypsizygus marmoreus</name>
    <name type="common">White beech mushroom</name>
    <name type="synonym">Agaricus marmoreus</name>
    <dbReference type="NCBI Taxonomy" id="39966"/>
    <lineage>
        <taxon>Eukaryota</taxon>
        <taxon>Fungi</taxon>
        <taxon>Dikarya</taxon>
        <taxon>Basidiomycota</taxon>
        <taxon>Agaricomycotina</taxon>
        <taxon>Agaricomycetes</taxon>
        <taxon>Agaricomycetidae</taxon>
        <taxon>Agaricales</taxon>
        <taxon>Tricholomatineae</taxon>
        <taxon>Lyophyllaceae</taxon>
        <taxon>Hypsizygus</taxon>
    </lineage>
</organism>
<feature type="region of interest" description="Disordered" evidence="1">
    <location>
        <begin position="342"/>
        <end position="380"/>
    </location>
</feature>
<feature type="compositionally biased region" description="Polar residues" evidence="1">
    <location>
        <begin position="14"/>
        <end position="27"/>
    </location>
</feature>
<proteinExistence type="predicted"/>
<dbReference type="InParanoid" id="A0A369J7X6"/>
<evidence type="ECO:0000313" key="2">
    <source>
        <dbReference type="EMBL" id="RDB17270.1"/>
    </source>
</evidence>
<keyword evidence="3" id="KW-1185">Reference proteome</keyword>
<dbReference type="AlphaFoldDB" id="A0A369J7X6"/>
<dbReference type="Proteomes" id="UP000076154">
    <property type="component" value="Unassembled WGS sequence"/>
</dbReference>
<feature type="region of interest" description="Disordered" evidence="1">
    <location>
        <begin position="188"/>
        <end position="212"/>
    </location>
</feature>
<gene>
    <name evidence="2" type="ORF">Hypma_001950</name>
</gene>
<comment type="caution">
    <text evidence="2">The sequence shown here is derived from an EMBL/GenBank/DDBJ whole genome shotgun (WGS) entry which is preliminary data.</text>
</comment>
<reference evidence="2" key="1">
    <citation type="submission" date="2018-04" db="EMBL/GenBank/DDBJ databases">
        <title>Whole genome sequencing of Hypsizygus marmoreus.</title>
        <authorList>
            <person name="Choi I.-G."/>
            <person name="Min B."/>
            <person name="Kim J.-G."/>
            <person name="Kim S."/>
            <person name="Oh Y.-L."/>
            <person name="Kong W.-S."/>
            <person name="Park H."/>
            <person name="Jeong J."/>
            <person name="Song E.-S."/>
        </authorList>
    </citation>
    <scope>NUCLEOTIDE SEQUENCE [LARGE SCALE GENOMIC DNA]</scope>
    <source>
        <strain evidence="2">51987-8</strain>
    </source>
</reference>
<feature type="region of interest" description="Disordered" evidence="1">
    <location>
        <begin position="314"/>
        <end position="333"/>
    </location>
</feature>
<feature type="compositionally biased region" description="Polar residues" evidence="1">
    <location>
        <begin position="116"/>
        <end position="130"/>
    </location>
</feature>